<evidence type="ECO:0000256" key="11">
    <source>
        <dbReference type="HAMAP-Rule" id="MF_00225"/>
    </source>
</evidence>
<comment type="pathway">
    <text evidence="3 11">Pyrimidine metabolism; UMP biosynthesis via de novo pathway; orotate from (S)-dihydroorotate (quinone route): step 1/1.</text>
</comment>
<comment type="subcellular location">
    <subcellularLocation>
        <location evidence="11">Cell membrane</location>
        <topology evidence="11">Peripheral membrane protein</topology>
    </subcellularLocation>
    <subcellularLocation>
        <location evidence="2">Membrane</location>
    </subcellularLocation>
</comment>
<dbReference type="Proteomes" id="UP000001916">
    <property type="component" value="Chromosome"/>
</dbReference>
<feature type="binding site" evidence="11">
    <location>
        <position position="73"/>
    </location>
    <ligand>
        <name>substrate</name>
    </ligand>
</feature>
<evidence type="ECO:0000256" key="7">
    <source>
        <dbReference type="ARBA" id="ARBA00022975"/>
    </source>
</evidence>
<dbReference type="UniPathway" id="UPA00070">
    <property type="reaction ID" value="UER00946"/>
</dbReference>
<protein>
    <recommendedName>
        <fullName evidence="11">Dihydroorotate dehydrogenase (quinone)</fullName>
        <ecNumber evidence="11">1.3.5.2</ecNumber>
    </recommendedName>
    <alternativeName>
        <fullName evidence="11">DHOdehase</fullName>
        <shortName evidence="11">DHOD</shortName>
        <shortName evidence="11">DHODase</shortName>
    </alternativeName>
    <alternativeName>
        <fullName evidence="11">Dihydroorotate oxidase</fullName>
    </alternativeName>
</protein>
<dbReference type="AlphaFoldDB" id="D7BGD6"/>
<keyword evidence="7 11" id="KW-0665">Pyrimidine biosynthesis</keyword>
<evidence type="ECO:0000256" key="10">
    <source>
        <dbReference type="ARBA" id="ARBA00048639"/>
    </source>
</evidence>
<dbReference type="InterPro" id="IPR050074">
    <property type="entry name" value="DHO_dehydrogenase"/>
</dbReference>
<dbReference type="NCBIfam" id="NF003645">
    <property type="entry name" value="PRK05286.1-2"/>
    <property type="match status" value="1"/>
</dbReference>
<feature type="domain" description="Dihydroorotate dehydrogenase catalytic" evidence="12">
    <location>
        <begin position="52"/>
        <end position="346"/>
    </location>
</feature>
<dbReference type="InterPro" id="IPR013785">
    <property type="entry name" value="Aldolase_TIM"/>
</dbReference>
<proteinExistence type="inferred from homology"/>
<dbReference type="GO" id="GO:0006207">
    <property type="term" value="P:'de novo' pyrimidine nucleobase biosynthetic process"/>
    <property type="evidence" value="ECO:0007669"/>
    <property type="project" value="UniProtKB-UniRule"/>
</dbReference>
<keyword evidence="8 11" id="KW-0560">Oxidoreductase</keyword>
<feature type="binding site" evidence="11">
    <location>
        <position position="151"/>
    </location>
    <ligand>
        <name>FMN</name>
        <dbReference type="ChEBI" id="CHEBI:58210"/>
    </ligand>
</feature>
<evidence type="ECO:0000256" key="4">
    <source>
        <dbReference type="ARBA" id="ARBA00005359"/>
    </source>
</evidence>
<dbReference type="EC" id="1.3.5.2" evidence="11"/>
<keyword evidence="11" id="KW-1003">Cell membrane</keyword>
<evidence type="ECO:0000313" key="13">
    <source>
        <dbReference type="EMBL" id="ADH63752.1"/>
    </source>
</evidence>
<evidence type="ECO:0000256" key="1">
    <source>
        <dbReference type="ARBA" id="ARBA00003125"/>
    </source>
</evidence>
<evidence type="ECO:0000259" key="12">
    <source>
        <dbReference type="Pfam" id="PF01180"/>
    </source>
</evidence>
<dbReference type="eggNOG" id="COG0167">
    <property type="taxonomic scope" value="Bacteria"/>
</dbReference>
<evidence type="ECO:0000256" key="6">
    <source>
        <dbReference type="ARBA" id="ARBA00022643"/>
    </source>
</evidence>
<gene>
    <name evidence="11" type="primary">pyrD</name>
    <name evidence="13" type="ordered locus">Mesil_1876</name>
</gene>
<feature type="active site" description="Nucleophile" evidence="11">
    <location>
        <position position="187"/>
    </location>
</feature>
<dbReference type="GO" id="GO:0005737">
    <property type="term" value="C:cytoplasm"/>
    <property type="evidence" value="ECO:0007669"/>
    <property type="project" value="InterPro"/>
</dbReference>
<feature type="binding site" evidence="11">
    <location>
        <begin position="254"/>
        <end position="255"/>
    </location>
    <ligand>
        <name>substrate</name>
    </ligand>
</feature>
<feature type="binding site" evidence="11">
    <location>
        <position position="184"/>
    </location>
    <ligand>
        <name>FMN</name>
        <dbReference type="ChEBI" id="CHEBI:58210"/>
    </ligand>
</feature>
<dbReference type="CDD" id="cd04738">
    <property type="entry name" value="DHOD_2_like"/>
    <property type="match status" value="1"/>
</dbReference>
<name>D7BGD6_ALLS1</name>
<feature type="binding site" evidence="11">
    <location>
        <position position="184"/>
    </location>
    <ligand>
        <name>substrate</name>
    </ligand>
</feature>
<dbReference type="EMBL" id="CP002042">
    <property type="protein sequence ID" value="ADH63752.1"/>
    <property type="molecule type" value="Genomic_DNA"/>
</dbReference>
<dbReference type="PANTHER" id="PTHR48109">
    <property type="entry name" value="DIHYDROOROTATE DEHYDROGENASE (QUINONE), MITOCHONDRIAL-RELATED"/>
    <property type="match status" value="1"/>
</dbReference>
<feature type="binding site" evidence="11">
    <location>
        <position position="274"/>
    </location>
    <ligand>
        <name>FMN</name>
        <dbReference type="ChEBI" id="CHEBI:58210"/>
    </ligand>
</feature>
<feature type="binding site" evidence="11">
    <location>
        <begin position="118"/>
        <end position="122"/>
    </location>
    <ligand>
        <name>substrate</name>
    </ligand>
</feature>
<dbReference type="PROSITE" id="PS00912">
    <property type="entry name" value="DHODEHASE_2"/>
    <property type="match status" value="1"/>
</dbReference>
<feature type="binding site" evidence="11">
    <location>
        <position position="189"/>
    </location>
    <ligand>
        <name>substrate</name>
    </ligand>
</feature>
<dbReference type="GO" id="GO:0044205">
    <property type="term" value="P:'de novo' UMP biosynthetic process"/>
    <property type="evidence" value="ECO:0007669"/>
    <property type="project" value="UniProtKB-UniRule"/>
</dbReference>
<dbReference type="Pfam" id="PF01180">
    <property type="entry name" value="DHO_dh"/>
    <property type="match status" value="1"/>
</dbReference>
<keyword evidence="6 11" id="KW-0288">FMN</keyword>
<dbReference type="HOGENOM" id="CLU_013640_2_0_0"/>
<keyword evidence="9 11" id="KW-0472">Membrane</keyword>
<dbReference type="PROSITE" id="PS00911">
    <property type="entry name" value="DHODEHASE_1"/>
    <property type="match status" value="1"/>
</dbReference>
<dbReference type="KEGG" id="msv:Mesil_1876"/>
<comment type="subunit">
    <text evidence="11">Monomer.</text>
</comment>
<comment type="cofactor">
    <cofactor evidence="11">
        <name>FMN</name>
        <dbReference type="ChEBI" id="CHEBI:58210"/>
    </cofactor>
    <text evidence="11">Binds 1 FMN per subunit.</text>
</comment>
<dbReference type="InterPro" id="IPR005719">
    <property type="entry name" value="Dihydroorotate_DH_2"/>
</dbReference>
<organism evidence="13 14">
    <name type="scientific">Allomeiothermus silvanus (strain ATCC 700542 / DSM 9946 / NBRC 106475 / NCIMB 13440 / VI-R2)</name>
    <name type="common">Thermus silvanus</name>
    <dbReference type="NCBI Taxonomy" id="526227"/>
    <lineage>
        <taxon>Bacteria</taxon>
        <taxon>Thermotogati</taxon>
        <taxon>Deinococcota</taxon>
        <taxon>Deinococci</taxon>
        <taxon>Thermales</taxon>
        <taxon>Thermaceae</taxon>
        <taxon>Allomeiothermus</taxon>
    </lineage>
</organism>
<dbReference type="PANTHER" id="PTHR48109:SF4">
    <property type="entry name" value="DIHYDROOROTATE DEHYDROGENASE (QUINONE), MITOCHONDRIAL"/>
    <property type="match status" value="1"/>
</dbReference>
<sequence>MRQMYARVRPWLFRQDPESIHELAIHLLAFAAGGRPRLKLLSALLRVQDERLKVRLWGLEFPNPIGLAAGFDKNARAVAAWPALGFGHVEIGSVTALAQPGNPKPRLFRLPQDQALINRMGFNNDGAEVIAARLERWQQTHGKIPVPLGINLGKSKLTPLEEAPADYLKSLRLLWPYGDYFAINVSSPNTPGLRQLQDRDRLEELLGAVMGFARAQPEAKPVLLKIAPDLSWEQVDEILELAERYGLSGLIATNTTVARDGLTTPTSEAGGLSGRPLRARSLEVLQYLSRQLQGRLPIISVGGIFSPEDVLERLRGGASLVQVYTGFIYEGPFMLRNLNRGLLEHLERLGLKSVEDVRRSSNP</sequence>
<feature type="binding site" evidence="11">
    <location>
        <begin position="324"/>
        <end position="325"/>
    </location>
    <ligand>
        <name>FMN</name>
        <dbReference type="ChEBI" id="CHEBI:58210"/>
    </ligand>
</feature>
<feature type="binding site" evidence="11">
    <location>
        <position position="93"/>
    </location>
    <ligand>
        <name>FMN</name>
        <dbReference type="ChEBI" id="CHEBI:58210"/>
    </ligand>
</feature>
<keyword evidence="5 11" id="KW-0285">Flavoprotein</keyword>
<dbReference type="Gene3D" id="3.20.20.70">
    <property type="entry name" value="Aldolase class I"/>
    <property type="match status" value="1"/>
</dbReference>
<dbReference type="HAMAP" id="MF_00225">
    <property type="entry name" value="DHO_dh_type2"/>
    <property type="match status" value="1"/>
</dbReference>
<evidence type="ECO:0000313" key="14">
    <source>
        <dbReference type="Proteomes" id="UP000001916"/>
    </source>
</evidence>
<feature type="binding site" evidence="11">
    <location>
        <position position="253"/>
    </location>
    <ligand>
        <name>FMN</name>
        <dbReference type="ChEBI" id="CHEBI:58210"/>
    </ligand>
</feature>
<evidence type="ECO:0000256" key="2">
    <source>
        <dbReference type="ARBA" id="ARBA00004370"/>
    </source>
</evidence>
<dbReference type="SUPFAM" id="SSF51395">
    <property type="entry name" value="FMN-linked oxidoreductases"/>
    <property type="match status" value="1"/>
</dbReference>
<dbReference type="GO" id="GO:0005886">
    <property type="term" value="C:plasma membrane"/>
    <property type="evidence" value="ECO:0007669"/>
    <property type="project" value="UniProtKB-SubCell"/>
</dbReference>
<feature type="binding site" evidence="11">
    <location>
        <begin position="69"/>
        <end position="73"/>
    </location>
    <ligand>
        <name>FMN</name>
        <dbReference type="ChEBI" id="CHEBI:58210"/>
    </ligand>
</feature>
<accession>D7BGD6</accession>
<evidence type="ECO:0000256" key="8">
    <source>
        <dbReference type="ARBA" id="ARBA00023002"/>
    </source>
</evidence>
<evidence type="ECO:0000256" key="5">
    <source>
        <dbReference type="ARBA" id="ARBA00022630"/>
    </source>
</evidence>
<reference evidence="13 14" key="1">
    <citation type="journal article" date="2010" name="Stand. Genomic Sci.">
        <title>Complete genome sequence of Meiothermus silvanus type strain (VI-R2).</title>
        <authorList>
            <person name="Sikorski J."/>
            <person name="Tindall B.J."/>
            <person name="Lowry S."/>
            <person name="Lucas S."/>
            <person name="Nolan M."/>
            <person name="Copeland A."/>
            <person name="Glavina Del Rio T."/>
            <person name="Tice H."/>
            <person name="Cheng J.F."/>
            <person name="Han C."/>
            <person name="Pitluck S."/>
            <person name="Liolios K."/>
            <person name="Ivanova N."/>
            <person name="Mavromatis K."/>
            <person name="Mikhailova N."/>
            <person name="Pati A."/>
            <person name="Goodwin L."/>
            <person name="Chen A."/>
            <person name="Palaniappan K."/>
            <person name="Land M."/>
            <person name="Hauser L."/>
            <person name="Chang Y.J."/>
            <person name="Jeffries C.D."/>
            <person name="Rohde M."/>
            <person name="Goker M."/>
            <person name="Woyke T."/>
            <person name="Bristow J."/>
            <person name="Eisen J.A."/>
            <person name="Markowitz V."/>
            <person name="Hugenholtz P."/>
            <person name="Kyrpides N.C."/>
            <person name="Klenk H.P."/>
            <person name="Lapidus A."/>
        </authorList>
    </citation>
    <scope>NUCLEOTIDE SEQUENCE [LARGE SCALE GENOMIC DNA]</scope>
    <source>
        <strain evidence="14">ATCC 700542 / DSM 9946 / VI-R2</strain>
    </source>
</reference>
<feature type="binding site" evidence="11">
    <location>
        <position position="225"/>
    </location>
    <ligand>
        <name>FMN</name>
        <dbReference type="ChEBI" id="CHEBI:58210"/>
    </ligand>
</feature>
<comment type="catalytic activity">
    <reaction evidence="10 11">
        <text>(S)-dihydroorotate + a quinone = orotate + a quinol</text>
        <dbReference type="Rhea" id="RHEA:30187"/>
        <dbReference type="ChEBI" id="CHEBI:24646"/>
        <dbReference type="ChEBI" id="CHEBI:30839"/>
        <dbReference type="ChEBI" id="CHEBI:30864"/>
        <dbReference type="ChEBI" id="CHEBI:132124"/>
        <dbReference type="EC" id="1.3.5.2"/>
    </reaction>
</comment>
<dbReference type="InterPro" id="IPR001295">
    <property type="entry name" value="Dihydroorotate_DH_CS"/>
</dbReference>
<feature type="binding site" evidence="11">
    <location>
        <position position="303"/>
    </location>
    <ligand>
        <name>FMN</name>
        <dbReference type="ChEBI" id="CHEBI:58210"/>
    </ligand>
</feature>
<dbReference type="STRING" id="526227.Mesil_1876"/>
<keyword evidence="14" id="KW-1185">Reference proteome</keyword>
<evidence type="ECO:0000256" key="3">
    <source>
        <dbReference type="ARBA" id="ARBA00005161"/>
    </source>
</evidence>
<dbReference type="NCBIfam" id="TIGR01036">
    <property type="entry name" value="pyrD_sub2"/>
    <property type="match status" value="1"/>
</dbReference>
<comment type="function">
    <text evidence="1 11">Catalyzes the conversion of dihydroorotate to orotate with quinone as electron acceptor.</text>
</comment>
<comment type="similarity">
    <text evidence="4 11">Belongs to the dihydroorotate dehydrogenase family. Type 2 subfamily.</text>
</comment>
<evidence type="ECO:0000256" key="9">
    <source>
        <dbReference type="ARBA" id="ARBA00023136"/>
    </source>
</evidence>
<dbReference type="InterPro" id="IPR005720">
    <property type="entry name" value="Dihydroorotate_DH_cat"/>
</dbReference>
<dbReference type="GO" id="GO:0106430">
    <property type="term" value="F:dihydroorotate dehydrogenase (quinone) activity"/>
    <property type="evidence" value="ECO:0007669"/>
    <property type="project" value="UniProtKB-EC"/>
</dbReference>
<dbReference type="NCBIfam" id="NF003652">
    <property type="entry name" value="PRK05286.2-5"/>
    <property type="match status" value="1"/>
</dbReference>